<evidence type="ECO:0000313" key="2">
    <source>
        <dbReference type="EMBL" id="CAI6371596.1"/>
    </source>
</evidence>
<reference evidence="2 3" key="1">
    <citation type="submission" date="2023-01" db="EMBL/GenBank/DDBJ databases">
        <authorList>
            <person name="Whitehead M."/>
        </authorList>
    </citation>
    <scope>NUCLEOTIDE SEQUENCE [LARGE SCALE GENOMIC DNA]</scope>
</reference>
<evidence type="ECO:0000259" key="1">
    <source>
        <dbReference type="Pfam" id="PF05699"/>
    </source>
</evidence>
<proteinExistence type="predicted"/>
<evidence type="ECO:0000313" key="3">
    <source>
        <dbReference type="Proteomes" id="UP001160148"/>
    </source>
</evidence>
<dbReference type="PANTHER" id="PTHR45749:SF21">
    <property type="entry name" value="DUF4371 DOMAIN-CONTAINING PROTEIN"/>
    <property type="match status" value="1"/>
</dbReference>
<dbReference type="AlphaFoldDB" id="A0AAV0XTX6"/>
<organism evidence="2 3">
    <name type="scientific">Macrosiphum euphorbiae</name>
    <name type="common">potato aphid</name>
    <dbReference type="NCBI Taxonomy" id="13131"/>
    <lineage>
        <taxon>Eukaryota</taxon>
        <taxon>Metazoa</taxon>
        <taxon>Ecdysozoa</taxon>
        <taxon>Arthropoda</taxon>
        <taxon>Hexapoda</taxon>
        <taxon>Insecta</taxon>
        <taxon>Pterygota</taxon>
        <taxon>Neoptera</taxon>
        <taxon>Paraneoptera</taxon>
        <taxon>Hemiptera</taxon>
        <taxon>Sternorrhyncha</taxon>
        <taxon>Aphidomorpha</taxon>
        <taxon>Aphidoidea</taxon>
        <taxon>Aphididae</taxon>
        <taxon>Macrosiphini</taxon>
        <taxon>Macrosiphum</taxon>
    </lineage>
</organism>
<sequence>MIESVKSEISKIDFESVYDEAYLFSKKMKKQFSNLHLPEDIIVEDQLPASREKFRVDTYRVIIDQILSSLNQRVSNNSNLIADIQYLIPKNFNLIENMPNDALTHIADLINIKKEDLKMELQNFSIIYPNLTTSVLERTKYIYKNSTTNINNSEKSSDESSAEVSDGENMISDVFCNTNKCKLSEFDEIHSKQSCLICVYKILYSLNMHVSAYSNLCTAYEYFLTLSVTEVNCERTFSKLKIIKSRLRSSLSQENLEALIIMSVERQLLEDIEISEVIEYLKNSSSLMYKMVS</sequence>
<dbReference type="GO" id="GO:0046983">
    <property type="term" value="F:protein dimerization activity"/>
    <property type="evidence" value="ECO:0007669"/>
    <property type="project" value="InterPro"/>
</dbReference>
<dbReference type="InterPro" id="IPR008906">
    <property type="entry name" value="HATC_C_dom"/>
</dbReference>
<dbReference type="Proteomes" id="UP001160148">
    <property type="component" value="Unassembled WGS sequence"/>
</dbReference>
<dbReference type="Pfam" id="PF05699">
    <property type="entry name" value="Dimer_Tnp_hAT"/>
    <property type="match status" value="1"/>
</dbReference>
<dbReference type="EMBL" id="CARXXK010001014">
    <property type="protein sequence ID" value="CAI6371596.1"/>
    <property type="molecule type" value="Genomic_DNA"/>
</dbReference>
<keyword evidence="3" id="KW-1185">Reference proteome</keyword>
<feature type="domain" description="HAT C-terminal dimerisation" evidence="1">
    <location>
        <begin position="209"/>
        <end position="262"/>
    </location>
</feature>
<gene>
    <name evidence="2" type="ORF">MEUPH1_LOCUS25586</name>
</gene>
<dbReference type="PANTHER" id="PTHR45749">
    <property type="match status" value="1"/>
</dbReference>
<accession>A0AAV0XTX6</accession>
<protein>
    <recommendedName>
        <fullName evidence="1">HAT C-terminal dimerisation domain-containing protein</fullName>
    </recommendedName>
</protein>
<comment type="caution">
    <text evidence="2">The sequence shown here is derived from an EMBL/GenBank/DDBJ whole genome shotgun (WGS) entry which is preliminary data.</text>
</comment>
<name>A0AAV0XTX6_9HEMI</name>